<accession>A0A0V0QHD1</accession>
<keyword evidence="5 8" id="KW-1133">Transmembrane helix</keyword>
<proteinExistence type="predicted"/>
<comment type="subcellular location">
    <subcellularLocation>
        <location evidence="1">Membrane</location>
        <topology evidence="1">Single-pass type IV membrane protein</topology>
    </subcellularLocation>
</comment>
<dbReference type="GO" id="GO:0006906">
    <property type="term" value="P:vesicle fusion"/>
    <property type="evidence" value="ECO:0007669"/>
    <property type="project" value="TreeGrafter"/>
</dbReference>
<dbReference type="OMA" id="IIWRIVD"/>
<dbReference type="InterPro" id="IPR000727">
    <property type="entry name" value="T_SNARE_dom"/>
</dbReference>
<organism evidence="10 11">
    <name type="scientific">Pseudocohnilembus persalinus</name>
    <name type="common">Ciliate</name>
    <dbReference type="NCBI Taxonomy" id="266149"/>
    <lineage>
        <taxon>Eukaryota</taxon>
        <taxon>Sar</taxon>
        <taxon>Alveolata</taxon>
        <taxon>Ciliophora</taxon>
        <taxon>Intramacronucleata</taxon>
        <taxon>Oligohymenophorea</taxon>
        <taxon>Scuticociliatia</taxon>
        <taxon>Philasterida</taxon>
        <taxon>Pseudocohnilembidae</taxon>
        <taxon>Pseudocohnilembus</taxon>
    </lineage>
</organism>
<dbReference type="GO" id="GO:0000149">
    <property type="term" value="F:SNARE binding"/>
    <property type="evidence" value="ECO:0007669"/>
    <property type="project" value="TreeGrafter"/>
</dbReference>
<feature type="compositionally biased region" description="Low complexity" evidence="7">
    <location>
        <begin position="233"/>
        <end position="242"/>
    </location>
</feature>
<gene>
    <name evidence="10" type="ORF">PPERSA_03725</name>
</gene>
<feature type="region of interest" description="Disordered" evidence="7">
    <location>
        <begin position="223"/>
        <end position="242"/>
    </location>
</feature>
<evidence type="ECO:0000313" key="11">
    <source>
        <dbReference type="Proteomes" id="UP000054937"/>
    </source>
</evidence>
<evidence type="ECO:0000256" key="1">
    <source>
        <dbReference type="ARBA" id="ARBA00004211"/>
    </source>
</evidence>
<evidence type="ECO:0000256" key="3">
    <source>
        <dbReference type="ARBA" id="ARBA00022692"/>
    </source>
</evidence>
<feature type="domain" description="T-SNARE coiled-coil homology" evidence="9">
    <location>
        <begin position="126"/>
        <end position="188"/>
    </location>
</feature>
<evidence type="ECO:0000259" key="9">
    <source>
        <dbReference type="PROSITE" id="PS50192"/>
    </source>
</evidence>
<keyword evidence="11" id="KW-1185">Reference proteome</keyword>
<evidence type="ECO:0000256" key="6">
    <source>
        <dbReference type="ARBA" id="ARBA00023136"/>
    </source>
</evidence>
<dbReference type="InterPro" id="IPR007705">
    <property type="entry name" value="Vesicle_trsprt_v-SNARE_N"/>
</dbReference>
<dbReference type="Gene3D" id="1.20.5.110">
    <property type="match status" value="1"/>
</dbReference>
<evidence type="ECO:0000256" key="7">
    <source>
        <dbReference type="SAM" id="MobiDB-lite"/>
    </source>
</evidence>
<dbReference type="GO" id="GO:0005794">
    <property type="term" value="C:Golgi apparatus"/>
    <property type="evidence" value="ECO:0007669"/>
    <property type="project" value="TreeGrafter"/>
</dbReference>
<dbReference type="Proteomes" id="UP000054937">
    <property type="component" value="Unassembled WGS sequence"/>
</dbReference>
<evidence type="ECO:0000256" key="2">
    <source>
        <dbReference type="ARBA" id="ARBA00022448"/>
    </source>
</evidence>
<sequence>MGDFEEFERNIVSSFEKTQRELGLLGKKDPTAKKNTLDKIKKWLDTNDALIESFKIEIDLSEPQEQGKHIQTYNNMKQRAEKLKKDYQAQLNKGTGNQQQLFENNNYAKNVDPNQMTAAEMIQVGDQTQEKTDLALNNIIMNVNRMEDVADGVIIELDKQIEQLDRMYDTVKDTQSELKRTKRYLKYFAKNMYTDKLIMCLIFLVIAAIIALAVLTAMGYGDDKTSESDTIDTDTTTSEVTE</sequence>
<dbReference type="EMBL" id="LDAU01000168">
    <property type="protein sequence ID" value="KRX01641.1"/>
    <property type="molecule type" value="Genomic_DNA"/>
</dbReference>
<dbReference type="AlphaFoldDB" id="A0A0V0QHD1"/>
<dbReference type="GO" id="GO:0031902">
    <property type="term" value="C:late endosome membrane"/>
    <property type="evidence" value="ECO:0007669"/>
    <property type="project" value="TreeGrafter"/>
</dbReference>
<dbReference type="PROSITE" id="PS50192">
    <property type="entry name" value="T_SNARE"/>
    <property type="match status" value="1"/>
</dbReference>
<dbReference type="PANTHER" id="PTHR21230">
    <property type="entry name" value="VESICLE TRANSPORT V-SNARE PROTEIN VTI1-RELATED"/>
    <property type="match status" value="1"/>
</dbReference>
<evidence type="ECO:0000256" key="8">
    <source>
        <dbReference type="SAM" id="Phobius"/>
    </source>
</evidence>
<keyword evidence="2" id="KW-0813">Transport</keyword>
<dbReference type="GO" id="GO:0012507">
    <property type="term" value="C:ER to Golgi transport vesicle membrane"/>
    <property type="evidence" value="ECO:0007669"/>
    <property type="project" value="TreeGrafter"/>
</dbReference>
<evidence type="ECO:0000256" key="4">
    <source>
        <dbReference type="ARBA" id="ARBA00022927"/>
    </source>
</evidence>
<dbReference type="GO" id="GO:0006886">
    <property type="term" value="P:intracellular protein transport"/>
    <property type="evidence" value="ECO:0007669"/>
    <property type="project" value="InterPro"/>
</dbReference>
<protein>
    <recommendedName>
        <fullName evidence="9">t-SNARE coiled-coil homology domain-containing protein</fullName>
    </recommendedName>
</protein>
<dbReference type="PANTHER" id="PTHR21230:SF26">
    <property type="entry name" value="VESICLE TRANSPORT THROUGH INTERACTION WITH T-SNARES HOMOLOG 1A"/>
    <property type="match status" value="1"/>
</dbReference>
<feature type="transmembrane region" description="Helical" evidence="8">
    <location>
        <begin position="197"/>
        <end position="220"/>
    </location>
</feature>
<keyword evidence="6 8" id="KW-0472">Membrane</keyword>
<dbReference type="InParanoid" id="A0A0V0QHD1"/>
<evidence type="ECO:0000256" key="5">
    <source>
        <dbReference type="ARBA" id="ARBA00022989"/>
    </source>
</evidence>
<reference evidence="10 11" key="1">
    <citation type="journal article" date="2015" name="Sci. Rep.">
        <title>Genome of the facultative scuticociliatosis pathogen Pseudocohnilembus persalinus provides insight into its virulence through horizontal gene transfer.</title>
        <authorList>
            <person name="Xiong J."/>
            <person name="Wang G."/>
            <person name="Cheng J."/>
            <person name="Tian M."/>
            <person name="Pan X."/>
            <person name="Warren A."/>
            <person name="Jiang C."/>
            <person name="Yuan D."/>
            <person name="Miao W."/>
        </authorList>
    </citation>
    <scope>NUCLEOTIDE SEQUENCE [LARGE SCALE GENOMIC DNA]</scope>
    <source>
        <strain evidence="10">36N120E</strain>
    </source>
</reference>
<dbReference type="SUPFAM" id="SSF58038">
    <property type="entry name" value="SNARE fusion complex"/>
    <property type="match status" value="1"/>
</dbReference>
<dbReference type="GO" id="GO:0031201">
    <property type="term" value="C:SNARE complex"/>
    <property type="evidence" value="ECO:0007669"/>
    <property type="project" value="TreeGrafter"/>
</dbReference>
<comment type="caution">
    <text evidence="10">The sequence shown here is derived from an EMBL/GenBank/DDBJ whole genome shotgun (WGS) entry which is preliminary data.</text>
</comment>
<dbReference type="Pfam" id="PF05008">
    <property type="entry name" value="V-SNARE"/>
    <property type="match status" value="1"/>
</dbReference>
<keyword evidence="4" id="KW-0653">Protein transport</keyword>
<name>A0A0V0QHD1_PSEPJ</name>
<dbReference type="GO" id="GO:0005484">
    <property type="term" value="F:SNAP receptor activity"/>
    <property type="evidence" value="ECO:0007669"/>
    <property type="project" value="TreeGrafter"/>
</dbReference>
<dbReference type="GO" id="GO:0005789">
    <property type="term" value="C:endoplasmic reticulum membrane"/>
    <property type="evidence" value="ECO:0007669"/>
    <property type="project" value="TreeGrafter"/>
</dbReference>
<keyword evidence="3 8" id="KW-0812">Transmembrane</keyword>
<evidence type="ECO:0000313" key="10">
    <source>
        <dbReference type="EMBL" id="KRX01641.1"/>
    </source>
</evidence>
<dbReference type="OrthoDB" id="305071at2759"/>